<keyword evidence="3" id="KW-1185">Reference proteome</keyword>
<protein>
    <submittedName>
        <fullName evidence="2">Uncharacterized protein</fullName>
    </submittedName>
</protein>
<name>A0A1Y1I2F1_KLENI</name>
<proteinExistence type="predicted"/>
<dbReference type="EMBL" id="DF237094">
    <property type="protein sequence ID" value="GAQ83361.1"/>
    <property type="molecule type" value="Genomic_DNA"/>
</dbReference>
<gene>
    <name evidence="2" type="ORF">KFL_001450130</name>
</gene>
<feature type="compositionally biased region" description="Basic and acidic residues" evidence="1">
    <location>
        <begin position="176"/>
        <end position="187"/>
    </location>
</feature>
<evidence type="ECO:0000313" key="3">
    <source>
        <dbReference type="Proteomes" id="UP000054558"/>
    </source>
</evidence>
<organism evidence="2 3">
    <name type="scientific">Klebsormidium nitens</name>
    <name type="common">Green alga</name>
    <name type="synonym">Ulothrix nitens</name>
    <dbReference type="NCBI Taxonomy" id="105231"/>
    <lineage>
        <taxon>Eukaryota</taxon>
        <taxon>Viridiplantae</taxon>
        <taxon>Streptophyta</taxon>
        <taxon>Klebsormidiophyceae</taxon>
        <taxon>Klebsormidiales</taxon>
        <taxon>Klebsormidiaceae</taxon>
        <taxon>Klebsormidium</taxon>
    </lineage>
</organism>
<accession>A0A1Y1I2F1</accession>
<dbReference type="AlphaFoldDB" id="A0A1Y1I2F1"/>
<sequence>MVFQEGGLEQPVCQPGTYDFTIWTACNTTARADGNALSAAETTQALHLARPFSEMLWKPVLVLRPRLRSACFKRSAKRSCRVLRTLTRAWPERPSDAIRQVCAWILPGVAMDPSARGRPLLLACTRSMRRHIRAGQEGESGHSWQSSRVGDNRDLGGAQSGHRTGNSGAVAHRSRHPEFTRGQAERTHPLLNYATTLHMSLIRARSSGSVA</sequence>
<evidence type="ECO:0000313" key="2">
    <source>
        <dbReference type="EMBL" id="GAQ83361.1"/>
    </source>
</evidence>
<feature type="region of interest" description="Disordered" evidence="1">
    <location>
        <begin position="133"/>
        <end position="187"/>
    </location>
</feature>
<evidence type="ECO:0000256" key="1">
    <source>
        <dbReference type="SAM" id="MobiDB-lite"/>
    </source>
</evidence>
<dbReference type="Proteomes" id="UP000054558">
    <property type="component" value="Unassembled WGS sequence"/>
</dbReference>
<reference evidence="2 3" key="1">
    <citation type="journal article" date="2014" name="Nat. Commun.">
        <title>Klebsormidium flaccidum genome reveals primary factors for plant terrestrial adaptation.</title>
        <authorList>
            <person name="Hori K."/>
            <person name="Maruyama F."/>
            <person name="Fujisawa T."/>
            <person name="Togashi T."/>
            <person name="Yamamoto N."/>
            <person name="Seo M."/>
            <person name="Sato S."/>
            <person name="Yamada T."/>
            <person name="Mori H."/>
            <person name="Tajima N."/>
            <person name="Moriyama T."/>
            <person name="Ikeuchi M."/>
            <person name="Watanabe M."/>
            <person name="Wada H."/>
            <person name="Kobayashi K."/>
            <person name="Saito M."/>
            <person name="Masuda T."/>
            <person name="Sasaki-Sekimoto Y."/>
            <person name="Mashiguchi K."/>
            <person name="Awai K."/>
            <person name="Shimojima M."/>
            <person name="Masuda S."/>
            <person name="Iwai M."/>
            <person name="Nobusawa T."/>
            <person name="Narise T."/>
            <person name="Kondo S."/>
            <person name="Saito H."/>
            <person name="Sato R."/>
            <person name="Murakawa M."/>
            <person name="Ihara Y."/>
            <person name="Oshima-Yamada Y."/>
            <person name="Ohtaka K."/>
            <person name="Satoh M."/>
            <person name="Sonobe K."/>
            <person name="Ishii M."/>
            <person name="Ohtani R."/>
            <person name="Kanamori-Sato M."/>
            <person name="Honoki R."/>
            <person name="Miyazaki D."/>
            <person name="Mochizuki H."/>
            <person name="Umetsu J."/>
            <person name="Higashi K."/>
            <person name="Shibata D."/>
            <person name="Kamiya Y."/>
            <person name="Sato N."/>
            <person name="Nakamura Y."/>
            <person name="Tabata S."/>
            <person name="Ida S."/>
            <person name="Kurokawa K."/>
            <person name="Ohta H."/>
        </authorList>
    </citation>
    <scope>NUCLEOTIDE SEQUENCE [LARGE SCALE GENOMIC DNA]</scope>
    <source>
        <strain evidence="2 3">NIES-2285</strain>
    </source>
</reference>